<evidence type="ECO:0000313" key="1">
    <source>
        <dbReference type="EMBL" id="KAA2236915.1"/>
    </source>
</evidence>
<dbReference type="OrthoDB" id="8216936at2"/>
<sequence length="214" mass="24025">MIGDRVARGDTFRPDVIRAWAGRVEASLGATCDVPYLTHGLFILMKALEVEREQADLAALDRRTEAARSAAVRTLTCAPTHSFAWLSLYWIDTARLGAGTALQGLLAQSYRTGPKEMWIAVRRNPLAMNIFEELSPELQLRAVDEFLDLVQVAPFDFTAAIFTSLAPETQAAILPRLAEVPIDRRRFLARRLESRGLELEIPGLPARDERPWRR</sequence>
<comment type="caution">
    <text evidence="1">The sequence shown here is derived from an EMBL/GenBank/DDBJ whole genome shotgun (WGS) entry which is preliminary data.</text>
</comment>
<evidence type="ECO:0000313" key="2">
    <source>
        <dbReference type="Proteomes" id="UP000323142"/>
    </source>
</evidence>
<organism evidence="1 2">
    <name type="scientific">Salinarimonas soli</name>
    <dbReference type="NCBI Taxonomy" id="1638099"/>
    <lineage>
        <taxon>Bacteria</taxon>
        <taxon>Pseudomonadati</taxon>
        <taxon>Pseudomonadota</taxon>
        <taxon>Alphaproteobacteria</taxon>
        <taxon>Hyphomicrobiales</taxon>
        <taxon>Salinarimonadaceae</taxon>
        <taxon>Salinarimonas</taxon>
    </lineage>
</organism>
<name>A0A5B2VDQ5_9HYPH</name>
<reference evidence="1 2" key="2">
    <citation type="submission" date="2019-09" db="EMBL/GenBank/DDBJ databases">
        <authorList>
            <person name="Jin C."/>
        </authorList>
    </citation>
    <scope>NUCLEOTIDE SEQUENCE [LARGE SCALE GENOMIC DNA]</scope>
    <source>
        <strain evidence="1 2">BN140002</strain>
    </source>
</reference>
<proteinExistence type="predicted"/>
<protein>
    <submittedName>
        <fullName evidence="1">Uncharacterized protein</fullName>
    </submittedName>
</protein>
<gene>
    <name evidence="1" type="ORF">F0L46_13070</name>
</gene>
<dbReference type="RefSeq" id="WP_149818186.1">
    <property type="nucleotide sequence ID" value="NZ_VUOA01000022.1"/>
</dbReference>
<dbReference type="EMBL" id="VUOA01000022">
    <property type="protein sequence ID" value="KAA2236915.1"/>
    <property type="molecule type" value="Genomic_DNA"/>
</dbReference>
<reference evidence="1 2" key="1">
    <citation type="submission" date="2019-09" db="EMBL/GenBank/DDBJ databases">
        <title>Salinarimonas rosea gen. nov., sp. nov., a new member of the a-2 subgroup of the Proteobacteria.</title>
        <authorList>
            <person name="Liu J."/>
        </authorList>
    </citation>
    <scope>NUCLEOTIDE SEQUENCE [LARGE SCALE GENOMIC DNA]</scope>
    <source>
        <strain evidence="1 2">BN140002</strain>
    </source>
</reference>
<accession>A0A5B2VDQ5</accession>
<keyword evidence="2" id="KW-1185">Reference proteome</keyword>
<dbReference type="Proteomes" id="UP000323142">
    <property type="component" value="Unassembled WGS sequence"/>
</dbReference>
<dbReference type="AlphaFoldDB" id="A0A5B2VDQ5"/>